<dbReference type="EC" id="2.7.4.25" evidence="8"/>
<evidence type="ECO:0000256" key="3">
    <source>
        <dbReference type="ARBA" id="ARBA00022741"/>
    </source>
</evidence>
<dbReference type="Gene3D" id="3.30.1330.40">
    <property type="entry name" value="RutC-like"/>
    <property type="match status" value="1"/>
</dbReference>
<evidence type="ECO:0000256" key="7">
    <source>
        <dbReference type="ARBA" id="ARBA00048478"/>
    </source>
</evidence>
<proteinExistence type="inferred from homology"/>
<keyword evidence="3 8" id="KW-0547">Nucleotide-binding</keyword>
<dbReference type="Gene3D" id="3.40.50.300">
    <property type="entry name" value="P-loop containing nucleotide triphosphate hydrolases"/>
    <property type="match status" value="1"/>
</dbReference>
<dbReference type="InterPro" id="IPR008243">
    <property type="entry name" value="Chorismate_mutase_AroH"/>
</dbReference>
<keyword evidence="2 8" id="KW-0808">Transferase</keyword>
<evidence type="ECO:0000256" key="1">
    <source>
        <dbReference type="ARBA" id="ARBA00009427"/>
    </source>
</evidence>
<dbReference type="AlphaFoldDB" id="A0A231VHR3"/>
<evidence type="ECO:0000256" key="2">
    <source>
        <dbReference type="ARBA" id="ARBA00022679"/>
    </source>
</evidence>
<accession>A0A231VHR3</accession>
<comment type="catalytic activity">
    <reaction evidence="6 8">
        <text>dCMP + ATP = dCDP + ADP</text>
        <dbReference type="Rhea" id="RHEA:25094"/>
        <dbReference type="ChEBI" id="CHEBI:30616"/>
        <dbReference type="ChEBI" id="CHEBI:57566"/>
        <dbReference type="ChEBI" id="CHEBI:58593"/>
        <dbReference type="ChEBI" id="CHEBI:456216"/>
        <dbReference type="EC" id="2.7.4.25"/>
    </reaction>
</comment>
<evidence type="ECO:0000256" key="5">
    <source>
        <dbReference type="ARBA" id="ARBA00022840"/>
    </source>
</evidence>
<reference evidence="11 12" key="1">
    <citation type="submission" date="2017-06" db="EMBL/GenBank/DDBJ databases">
        <title>Isolation and characterization of a thermophilic and butanogenic Thermoanaerobacterium thermosaccharolyticum M5 capable of efficient degradation of hemicellulose.</title>
        <authorList>
            <person name="Xin F."/>
            <person name="Jiang Y."/>
        </authorList>
    </citation>
    <scope>NUCLEOTIDE SEQUENCE [LARGE SCALE GENOMIC DNA]</scope>
    <source>
        <strain evidence="11 12">M5</strain>
    </source>
</reference>
<dbReference type="Proteomes" id="UP000215301">
    <property type="component" value="Unassembled WGS sequence"/>
</dbReference>
<dbReference type="PANTHER" id="PTHR21164:SF0">
    <property type="entry name" value="CHORISMATE MUTASE AROH"/>
    <property type="match status" value="1"/>
</dbReference>
<dbReference type="HAMAP" id="MF_00238">
    <property type="entry name" value="Cytidyl_kinase_type1"/>
    <property type="match status" value="1"/>
</dbReference>
<dbReference type="GO" id="GO:0036430">
    <property type="term" value="F:CMP kinase activity"/>
    <property type="evidence" value="ECO:0007669"/>
    <property type="project" value="RHEA"/>
</dbReference>
<dbReference type="PANTHER" id="PTHR21164">
    <property type="entry name" value="CHORISMATE MUTASE"/>
    <property type="match status" value="1"/>
</dbReference>
<evidence type="ECO:0000256" key="8">
    <source>
        <dbReference type="HAMAP-Rule" id="MF_00238"/>
    </source>
</evidence>
<keyword evidence="9" id="KW-0413">Isomerase</keyword>
<dbReference type="GO" id="GO:0004106">
    <property type="term" value="F:chorismate mutase activity"/>
    <property type="evidence" value="ECO:0007669"/>
    <property type="project" value="UniProtKB-UniRule"/>
</dbReference>
<gene>
    <name evidence="8" type="primary">cmk</name>
    <name evidence="11" type="ORF">CE561_07105</name>
</gene>
<dbReference type="Pfam" id="PF07736">
    <property type="entry name" value="CM_1"/>
    <property type="match status" value="1"/>
</dbReference>
<keyword evidence="8" id="KW-0963">Cytoplasm</keyword>
<dbReference type="Pfam" id="PF02224">
    <property type="entry name" value="Cytidylate_kin"/>
    <property type="match status" value="1"/>
</dbReference>
<dbReference type="CDD" id="cd02185">
    <property type="entry name" value="AroH"/>
    <property type="match status" value="1"/>
</dbReference>
<feature type="binding site" evidence="8">
    <location>
        <begin position="123"/>
        <end position="131"/>
    </location>
    <ligand>
        <name>ATP</name>
        <dbReference type="ChEBI" id="CHEBI:30616"/>
    </ligand>
</feature>
<dbReference type="CDD" id="cd02020">
    <property type="entry name" value="CMPK"/>
    <property type="match status" value="1"/>
</dbReference>
<comment type="catalytic activity">
    <reaction evidence="7 8">
        <text>CMP + ATP = CDP + ADP</text>
        <dbReference type="Rhea" id="RHEA:11600"/>
        <dbReference type="ChEBI" id="CHEBI:30616"/>
        <dbReference type="ChEBI" id="CHEBI:58069"/>
        <dbReference type="ChEBI" id="CHEBI:60377"/>
        <dbReference type="ChEBI" id="CHEBI:456216"/>
        <dbReference type="EC" id="2.7.4.25"/>
    </reaction>
</comment>
<dbReference type="GO" id="GO:0008652">
    <property type="term" value="P:amino acid biosynthetic process"/>
    <property type="evidence" value="ECO:0007669"/>
    <property type="project" value="UniProtKB-UniRule"/>
</dbReference>
<dbReference type="GO" id="GO:0006220">
    <property type="term" value="P:pyrimidine nucleotide metabolic process"/>
    <property type="evidence" value="ECO:0007669"/>
    <property type="project" value="UniProtKB-UniRule"/>
</dbReference>
<comment type="similarity">
    <text evidence="1 8">Belongs to the cytidylate kinase family. Type 1 subfamily.</text>
</comment>
<dbReference type="RefSeq" id="WP_094045076.1">
    <property type="nucleotide sequence ID" value="NZ_NKHD01000020.1"/>
</dbReference>
<feature type="domain" description="Cytidylate kinase" evidence="10">
    <location>
        <begin position="119"/>
        <end position="327"/>
    </location>
</feature>
<evidence type="ECO:0000256" key="4">
    <source>
        <dbReference type="ARBA" id="ARBA00022777"/>
    </source>
</evidence>
<evidence type="ECO:0000256" key="6">
    <source>
        <dbReference type="ARBA" id="ARBA00047615"/>
    </source>
</evidence>
<evidence type="ECO:0000313" key="12">
    <source>
        <dbReference type="Proteomes" id="UP000215301"/>
    </source>
</evidence>
<dbReference type="EMBL" id="NKHD01000020">
    <property type="protein sequence ID" value="OXT07588.1"/>
    <property type="molecule type" value="Genomic_DNA"/>
</dbReference>
<keyword evidence="9" id="KW-0057">Aromatic amino acid biosynthesis</keyword>
<dbReference type="InterPro" id="IPR003136">
    <property type="entry name" value="Cytidylate_kin"/>
</dbReference>
<comment type="catalytic activity">
    <reaction evidence="9">
        <text>chorismate = prephenate</text>
        <dbReference type="Rhea" id="RHEA:13897"/>
        <dbReference type="ChEBI" id="CHEBI:29748"/>
        <dbReference type="ChEBI" id="CHEBI:29934"/>
        <dbReference type="EC" id="5.4.99.5"/>
    </reaction>
</comment>
<keyword evidence="4 8" id="KW-0418">Kinase</keyword>
<dbReference type="GO" id="GO:0009073">
    <property type="term" value="P:aromatic amino acid family biosynthetic process"/>
    <property type="evidence" value="ECO:0007669"/>
    <property type="project" value="UniProtKB-UniRule"/>
</dbReference>
<dbReference type="GO" id="GO:0046417">
    <property type="term" value="P:chorismate metabolic process"/>
    <property type="evidence" value="ECO:0007669"/>
    <property type="project" value="TreeGrafter"/>
</dbReference>
<keyword evidence="9" id="KW-0028">Amino-acid biosynthesis</keyword>
<protein>
    <recommendedName>
        <fullName evidence="8">Cytidylate kinase</fullName>
        <shortName evidence="8">CK</shortName>
        <ecNumber evidence="8">2.7.4.25</ecNumber>
    </recommendedName>
    <alternativeName>
        <fullName evidence="8">Cytidine monophosphate kinase</fullName>
        <shortName evidence="8">CMP kinase</shortName>
    </alternativeName>
</protein>
<dbReference type="GO" id="GO:0005524">
    <property type="term" value="F:ATP binding"/>
    <property type="evidence" value="ECO:0007669"/>
    <property type="project" value="UniProtKB-UniRule"/>
</dbReference>
<keyword evidence="5 8" id="KW-0067">ATP-binding</keyword>
<dbReference type="SUPFAM" id="SSF55298">
    <property type="entry name" value="YjgF-like"/>
    <property type="match status" value="1"/>
</dbReference>
<dbReference type="InterPro" id="IPR027417">
    <property type="entry name" value="P-loop_NTPase"/>
</dbReference>
<dbReference type="NCBIfam" id="TIGR01796">
    <property type="entry name" value="CM_mono_aroH"/>
    <property type="match status" value="1"/>
</dbReference>
<evidence type="ECO:0000256" key="9">
    <source>
        <dbReference type="PROSITE-ProRule" id="PRU00514"/>
    </source>
</evidence>
<evidence type="ECO:0000259" key="10">
    <source>
        <dbReference type="Pfam" id="PF02224"/>
    </source>
</evidence>
<sequence>MKAIRGAITTENTKEDIFKDTIKLIDEIFRCNEIKPNDVVSIFFSATKDINSAYPAEALRHHGITDIPMMCFQEMDVSGSLEKCIRVIVFINCNDDKKVKHLYLKNAKLLRPDLLNIKVAIDGPAGAGKSTVAKKLAEKLNFTYIDTGAMYRALTYKTIIEDIDINNKDKIVELASKIDIKLEGDRVLLDGVDITNEIKTPIVSERVSLISKISEVREIMVNLQKQLANDGSVIMDGRDIATVVMPNAQFKFFLTASAEVRAMRRYNELVEKKISVNYDDILRDIKKRDKIDTERDIAPLKKSDDSIVIDTSDMTIEEVVCKMYDIIASI</sequence>
<dbReference type="GO" id="GO:0036431">
    <property type="term" value="F:dCMP kinase activity"/>
    <property type="evidence" value="ECO:0007669"/>
    <property type="project" value="InterPro"/>
</dbReference>
<dbReference type="PROSITE" id="PS51167">
    <property type="entry name" value="CHORISMATE_MUT_1"/>
    <property type="match status" value="1"/>
</dbReference>
<dbReference type="InterPro" id="IPR035959">
    <property type="entry name" value="RutC-like_sf"/>
</dbReference>
<dbReference type="NCBIfam" id="TIGR00017">
    <property type="entry name" value="cmk"/>
    <property type="match status" value="1"/>
</dbReference>
<dbReference type="SUPFAM" id="SSF52540">
    <property type="entry name" value="P-loop containing nucleoside triphosphate hydrolases"/>
    <property type="match status" value="1"/>
</dbReference>
<comment type="caution">
    <text evidence="11">The sequence shown here is derived from an EMBL/GenBank/DDBJ whole genome shotgun (WGS) entry which is preliminary data.</text>
</comment>
<name>A0A231VHR3_THETR</name>
<dbReference type="GO" id="GO:0005737">
    <property type="term" value="C:cytoplasm"/>
    <property type="evidence" value="ECO:0007669"/>
    <property type="project" value="UniProtKB-SubCell"/>
</dbReference>
<evidence type="ECO:0000313" key="11">
    <source>
        <dbReference type="EMBL" id="OXT07588.1"/>
    </source>
</evidence>
<organism evidence="11 12">
    <name type="scientific">Thermoanaerobacterium thermosaccharolyticum</name>
    <name type="common">Clostridium thermosaccharolyticum</name>
    <dbReference type="NCBI Taxonomy" id="1517"/>
    <lineage>
        <taxon>Bacteria</taxon>
        <taxon>Bacillati</taxon>
        <taxon>Bacillota</taxon>
        <taxon>Clostridia</taxon>
        <taxon>Thermoanaerobacterales</taxon>
        <taxon>Thermoanaerobacteraceae</taxon>
        <taxon>Thermoanaerobacterium</taxon>
    </lineage>
</organism>
<dbReference type="InterPro" id="IPR011994">
    <property type="entry name" value="Cytidylate_kinase_dom"/>
</dbReference>
<comment type="subcellular location">
    <subcellularLocation>
        <location evidence="8">Cytoplasm</location>
    </subcellularLocation>
</comment>